<dbReference type="Proteomes" id="UP001442841">
    <property type="component" value="Chromosome"/>
</dbReference>
<sequence length="78" mass="8360">MQQLPITGKTHGCDCGHDHNVPELDARVIPHAIRHGAIFGALSQLPVGGTMILIAPHNPVPLLNQIEDRAPASMRCPI</sequence>
<accession>A0ABZ3FQY0</accession>
<gene>
    <name evidence="2" type="ORF">AADG42_06850</name>
</gene>
<protein>
    <submittedName>
        <fullName evidence="2">DUF2249 domain-containing protein</fullName>
    </submittedName>
</protein>
<keyword evidence="3" id="KW-1185">Reference proteome</keyword>
<evidence type="ECO:0000313" key="3">
    <source>
        <dbReference type="Proteomes" id="UP001442841"/>
    </source>
</evidence>
<evidence type="ECO:0000259" key="1">
    <source>
        <dbReference type="Pfam" id="PF10006"/>
    </source>
</evidence>
<reference evidence="2 3" key="1">
    <citation type="submission" date="2024-04" db="EMBL/GenBank/DDBJ databases">
        <title>Isolation of an actinomycete strain from pig manure.</title>
        <authorList>
            <person name="Gong T."/>
            <person name="Yu Z."/>
            <person name="An M."/>
            <person name="Wei C."/>
            <person name="Yang W."/>
            <person name="Liu L."/>
        </authorList>
    </citation>
    <scope>NUCLEOTIDE SEQUENCE [LARGE SCALE GENOMIC DNA]</scope>
    <source>
        <strain evidence="2 3">ZF39</strain>
    </source>
</reference>
<dbReference type="Pfam" id="PF10006">
    <property type="entry name" value="DUF2249"/>
    <property type="match status" value="1"/>
</dbReference>
<feature type="domain" description="DUF2249" evidence="1">
    <location>
        <begin position="23"/>
        <end position="72"/>
    </location>
</feature>
<dbReference type="EMBL" id="CP154795">
    <property type="protein sequence ID" value="XAN07026.1"/>
    <property type="molecule type" value="Genomic_DNA"/>
</dbReference>
<dbReference type="InterPro" id="IPR018720">
    <property type="entry name" value="DUF2249"/>
</dbReference>
<proteinExistence type="predicted"/>
<name>A0ABZ3FQY0_9ACTN</name>
<evidence type="ECO:0000313" key="2">
    <source>
        <dbReference type="EMBL" id="XAN07026.1"/>
    </source>
</evidence>
<organism evidence="2 3">
    <name type="scientific">Ammonicoccus fulvus</name>
    <dbReference type="NCBI Taxonomy" id="3138240"/>
    <lineage>
        <taxon>Bacteria</taxon>
        <taxon>Bacillati</taxon>
        <taxon>Actinomycetota</taxon>
        <taxon>Actinomycetes</taxon>
        <taxon>Propionibacteriales</taxon>
        <taxon>Propionibacteriaceae</taxon>
        <taxon>Ammonicoccus</taxon>
    </lineage>
</organism>